<sequence length="278" mass="29655">MHTIGEEASMSASTSRTFAEERRTAIMDMLEHSASVQVADIAQAFGVSTVTARGDLDALAAAGKLRRTHGGAVSLHKTLTVSVQDQRVNVNVDAKQSIARAALELVRDGDTVFVDSGTTALEFVRMLDMRTGITIITADITIADYIDESLPSVDVIMLGGELRKGHRYLFGPLTMAAIATIHADLAVICPGAFVAGRGFVTDFPQMAEIKQAAMSAASHSVALMDASKLTSRGTYCFAPIHAVDHIVIDKDDEGTLSDALDKLPNDAKRPQLIVTTEQ</sequence>
<organism evidence="4 5">
    <name type="scientific">Collinsella intestinalis DSM 13280</name>
    <dbReference type="NCBI Taxonomy" id="521003"/>
    <lineage>
        <taxon>Bacteria</taxon>
        <taxon>Bacillati</taxon>
        <taxon>Actinomycetota</taxon>
        <taxon>Coriobacteriia</taxon>
        <taxon>Coriobacteriales</taxon>
        <taxon>Coriobacteriaceae</taxon>
        <taxon>Collinsella</taxon>
    </lineage>
</organism>
<dbReference type="InterPro" id="IPR036390">
    <property type="entry name" value="WH_DNA-bd_sf"/>
</dbReference>
<dbReference type="InterPro" id="IPR036388">
    <property type="entry name" value="WH-like_DNA-bd_sf"/>
</dbReference>
<dbReference type="PRINTS" id="PR00037">
    <property type="entry name" value="HTHLACR"/>
</dbReference>
<dbReference type="SUPFAM" id="SSF100950">
    <property type="entry name" value="NagB/RpiA/CoA transferase-like"/>
    <property type="match status" value="1"/>
</dbReference>
<dbReference type="SMART" id="SM00420">
    <property type="entry name" value="HTH_DEOR"/>
    <property type="match status" value="1"/>
</dbReference>
<dbReference type="PANTHER" id="PTHR30363:SF44">
    <property type="entry name" value="AGA OPERON TRANSCRIPTIONAL REPRESSOR-RELATED"/>
    <property type="match status" value="1"/>
</dbReference>
<dbReference type="PANTHER" id="PTHR30363">
    <property type="entry name" value="HTH-TYPE TRANSCRIPTIONAL REGULATOR SRLR-RELATED"/>
    <property type="match status" value="1"/>
</dbReference>
<evidence type="ECO:0000256" key="2">
    <source>
        <dbReference type="ARBA" id="ARBA00023163"/>
    </source>
</evidence>
<dbReference type="Gene3D" id="1.10.10.10">
    <property type="entry name" value="Winged helix-like DNA-binding domain superfamily/Winged helix DNA-binding domain"/>
    <property type="match status" value="1"/>
</dbReference>
<dbReference type="SUPFAM" id="SSF46785">
    <property type="entry name" value="Winged helix' DNA-binding domain"/>
    <property type="match status" value="1"/>
</dbReference>
<dbReference type="InterPro" id="IPR001034">
    <property type="entry name" value="DeoR_HTH"/>
</dbReference>
<name>C4FAC0_9ACTN</name>
<accession>C4FAC0</accession>
<evidence type="ECO:0000256" key="1">
    <source>
        <dbReference type="ARBA" id="ARBA00023015"/>
    </source>
</evidence>
<dbReference type="Proteomes" id="UP000003295">
    <property type="component" value="Unassembled WGS sequence"/>
</dbReference>
<keyword evidence="1" id="KW-0805">Transcription regulation</keyword>
<evidence type="ECO:0000313" key="4">
    <source>
        <dbReference type="EMBL" id="EEP44197.1"/>
    </source>
</evidence>
<reference evidence="4 5" key="1">
    <citation type="submission" date="2009-04" db="EMBL/GenBank/DDBJ databases">
        <authorList>
            <person name="Weinstock G."/>
            <person name="Sodergren E."/>
            <person name="Clifton S."/>
            <person name="Fulton L."/>
            <person name="Fulton B."/>
            <person name="Courtney L."/>
            <person name="Fronick C."/>
            <person name="Harrison M."/>
            <person name="Strong C."/>
            <person name="Farmer C."/>
            <person name="Delahaunty K."/>
            <person name="Markovic C."/>
            <person name="Hall O."/>
            <person name="Minx P."/>
            <person name="Tomlinson C."/>
            <person name="Mitreva M."/>
            <person name="Nelson J."/>
            <person name="Hou S."/>
            <person name="Wollam A."/>
            <person name="Pepin K.H."/>
            <person name="Johnson M."/>
            <person name="Bhonagiri V."/>
            <person name="Nash W.E."/>
            <person name="Warren W."/>
            <person name="Chinwalla A."/>
            <person name="Mardis E.R."/>
            <person name="Wilson R.K."/>
        </authorList>
    </citation>
    <scope>NUCLEOTIDE SEQUENCE [LARGE SCALE GENOMIC DNA]</scope>
    <source>
        <strain evidence="4 5">DSM 13280</strain>
    </source>
</reference>
<dbReference type="InterPro" id="IPR014036">
    <property type="entry name" value="DeoR-like_C"/>
</dbReference>
<dbReference type="EMBL" id="ABXH02000018">
    <property type="protein sequence ID" value="EEP44197.1"/>
    <property type="molecule type" value="Genomic_DNA"/>
</dbReference>
<dbReference type="STRING" id="521003.COLINT_03011"/>
<dbReference type="eggNOG" id="COG1349">
    <property type="taxonomic scope" value="Bacteria"/>
</dbReference>
<protein>
    <submittedName>
        <fullName evidence="4">Transcriptional regulator, DeoR family</fullName>
    </submittedName>
</protein>
<dbReference type="HOGENOM" id="CLU_060699_3_1_11"/>
<dbReference type="GO" id="GO:0003700">
    <property type="term" value="F:DNA-binding transcription factor activity"/>
    <property type="evidence" value="ECO:0007669"/>
    <property type="project" value="InterPro"/>
</dbReference>
<dbReference type="Pfam" id="PF00455">
    <property type="entry name" value="DeoRC"/>
    <property type="match status" value="1"/>
</dbReference>
<dbReference type="Pfam" id="PF08220">
    <property type="entry name" value="HTH_DeoR"/>
    <property type="match status" value="1"/>
</dbReference>
<dbReference type="InterPro" id="IPR050313">
    <property type="entry name" value="Carb_Metab_HTH_regulators"/>
</dbReference>
<dbReference type="InterPro" id="IPR037171">
    <property type="entry name" value="NagB/RpiA_transferase-like"/>
</dbReference>
<keyword evidence="2" id="KW-0804">Transcription</keyword>
<evidence type="ECO:0000313" key="5">
    <source>
        <dbReference type="Proteomes" id="UP000003295"/>
    </source>
</evidence>
<dbReference type="SMART" id="SM01134">
    <property type="entry name" value="DeoRC"/>
    <property type="match status" value="1"/>
</dbReference>
<dbReference type="PROSITE" id="PS51000">
    <property type="entry name" value="HTH_DEOR_2"/>
    <property type="match status" value="1"/>
</dbReference>
<feature type="domain" description="HTH deoR-type" evidence="3">
    <location>
        <begin position="19"/>
        <end position="74"/>
    </location>
</feature>
<proteinExistence type="predicted"/>
<gene>
    <name evidence="4" type="ORF">COLINT_03011</name>
</gene>
<comment type="caution">
    <text evidence="4">The sequence shown here is derived from an EMBL/GenBank/DDBJ whole genome shotgun (WGS) entry which is preliminary data.</text>
</comment>
<evidence type="ECO:0000259" key="3">
    <source>
        <dbReference type="PROSITE" id="PS51000"/>
    </source>
</evidence>
<dbReference type="AlphaFoldDB" id="C4FAC0"/>
<dbReference type="Gene3D" id="3.40.50.1360">
    <property type="match status" value="1"/>
</dbReference>